<keyword evidence="2" id="KW-1185">Reference proteome</keyword>
<accession>A0A4S4K4A8</accession>
<dbReference type="Proteomes" id="UP000309038">
    <property type="component" value="Unassembled WGS sequence"/>
</dbReference>
<name>A0A4S4K4A8_9APHY</name>
<evidence type="ECO:0000313" key="2">
    <source>
        <dbReference type="Proteomes" id="UP000309038"/>
    </source>
</evidence>
<gene>
    <name evidence="1" type="ORF">EW026_g8397</name>
</gene>
<reference evidence="1 2" key="1">
    <citation type="submission" date="2019-02" db="EMBL/GenBank/DDBJ databases">
        <title>Genome sequencing of the rare red list fungi Phlebia centrifuga.</title>
        <authorList>
            <person name="Buettner E."/>
            <person name="Kellner H."/>
        </authorList>
    </citation>
    <scope>NUCLEOTIDE SEQUENCE [LARGE SCALE GENOMIC DNA]</scope>
    <source>
        <strain evidence="1 2">DSM 108282</strain>
    </source>
</reference>
<protein>
    <submittedName>
        <fullName evidence="1">Uncharacterized protein</fullName>
    </submittedName>
</protein>
<proteinExistence type="predicted"/>
<sequence>MLLDEVVAQDATPVPTDSEAIALKLFADSDRLKSRSDKAVKDFDDAMQLLNKLYKEGGEISYKNAVEKTAMQIAFNAFYPECQG</sequence>
<evidence type="ECO:0000313" key="1">
    <source>
        <dbReference type="EMBL" id="THG92531.1"/>
    </source>
</evidence>
<dbReference type="EMBL" id="SGPJ01001133">
    <property type="protein sequence ID" value="THG92531.1"/>
    <property type="molecule type" value="Genomic_DNA"/>
</dbReference>
<comment type="caution">
    <text evidence="1">The sequence shown here is derived from an EMBL/GenBank/DDBJ whole genome shotgun (WGS) entry which is preliminary data.</text>
</comment>
<dbReference type="AlphaFoldDB" id="A0A4S4K4A8"/>
<organism evidence="1 2">
    <name type="scientific">Hermanssonia centrifuga</name>
    <dbReference type="NCBI Taxonomy" id="98765"/>
    <lineage>
        <taxon>Eukaryota</taxon>
        <taxon>Fungi</taxon>
        <taxon>Dikarya</taxon>
        <taxon>Basidiomycota</taxon>
        <taxon>Agaricomycotina</taxon>
        <taxon>Agaricomycetes</taxon>
        <taxon>Polyporales</taxon>
        <taxon>Meruliaceae</taxon>
        <taxon>Hermanssonia</taxon>
    </lineage>
</organism>